<dbReference type="AlphaFoldDB" id="A0A0F9PGT1"/>
<feature type="region of interest" description="Disordered" evidence="1">
    <location>
        <begin position="149"/>
        <end position="177"/>
    </location>
</feature>
<reference evidence="2" key="1">
    <citation type="journal article" date="2015" name="Nature">
        <title>Complex archaea that bridge the gap between prokaryotes and eukaryotes.</title>
        <authorList>
            <person name="Spang A."/>
            <person name="Saw J.H."/>
            <person name="Jorgensen S.L."/>
            <person name="Zaremba-Niedzwiedzka K."/>
            <person name="Martijn J."/>
            <person name="Lind A.E."/>
            <person name="van Eijk R."/>
            <person name="Schleper C."/>
            <person name="Guy L."/>
            <person name="Ettema T.J."/>
        </authorList>
    </citation>
    <scope>NUCLEOTIDE SEQUENCE</scope>
</reference>
<dbReference type="InterPro" id="IPR046687">
    <property type="entry name" value="DUF6557"/>
</dbReference>
<evidence type="ECO:0000313" key="2">
    <source>
        <dbReference type="EMBL" id="KKN31035.1"/>
    </source>
</evidence>
<gene>
    <name evidence="2" type="ORF">LCGC14_0827850</name>
</gene>
<organism evidence="2">
    <name type="scientific">marine sediment metagenome</name>
    <dbReference type="NCBI Taxonomy" id="412755"/>
    <lineage>
        <taxon>unclassified sequences</taxon>
        <taxon>metagenomes</taxon>
        <taxon>ecological metagenomes</taxon>
    </lineage>
</organism>
<sequence length="177" mass="20763">MRFHELLRKVTWEDVESALRLHYYPGEIEPSEGYRVAWDQLFTLEPTEQTDQLHVDPIEDEDREEELPVDCRPADVYCREADAGADDHYAVDFMRWADVLGTEIAESAHYGAAELAAHILWEMTWHGFDEAEVLAKWADILRRTEEIKNQTAGERAEQQRRSDEFWREHFPDSAKKA</sequence>
<dbReference type="Pfam" id="PF20194">
    <property type="entry name" value="DUF6557"/>
    <property type="match status" value="1"/>
</dbReference>
<protein>
    <submittedName>
        <fullName evidence="2">Uncharacterized protein</fullName>
    </submittedName>
</protein>
<evidence type="ECO:0000256" key="1">
    <source>
        <dbReference type="SAM" id="MobiDB-lite"/>
    </source>
</evidence>
<comment type="caution">
    <text evidence="2">The sequence shown here is derived from an EMBL/GenBank/DDBJ whole genome shotgun (WGS) entry which is preliminary data.</text>
</comment>
<proteinExistence type="predicted"/>
<dbReference type="EMBL" id="LAZR01002361">
    <property type="protein sequence ID" value="KKN31035.1"/>
    <property type="molecule type" value="Genomic_DNA"/>
</dbReference>
<accession>A0A0F9PGT1</accession>
<name>A0A0F9PGT1_9ZZZZ</name>